<proteinExistence type="predicted"/>
<keyword evidence="1" id="KW-0946">Virion</keyword>
<accession>A0ABY9L153</accession>
<reference evidence="1" key="1">
    <citation type="submission" date="2023-06" db="EMBL/GenBank/DDBJ databases">
        <title>A Treasure from Seagulls: Isolation and Description of Aciduricobacillus qingdaonensis gen. nov., sp. nov., a Rare Obligately Uric Acid-utilizing Member in the Family Bacillaceae.</title>
        <authorList>
            <person name="Liu W."/>
            <person name="Wang B."/>
        </authorList>
    </citation>
    <scope>NUCLEOTIDE SEQUENCE</scope>
    <source>
        <strain evidence="1">44XB</strain>
    </source>
</reference>
<keyword evidence="2" id="KW-1185">Reference proteome</keyword>
<protein>
    <submittedName>
        <fullName evidence="1">CotY/CotZ family spore coat protein</fullName>
    </submittedName>
</protein>
<evidence type="ECO:0000313" key="2">
    <source>
        <dbReference type="Proteomes" id="UP001180087"/>
    </source>
</evidence>
<dbReference type="EMBL" id="CP129113">
    <property type="protein sequence ID" value="WLV25597.1"/>
    <property type="molecule type" value="Genomic_DNA"/>
</dbReference>
<dbReference type="InterPro" id="IPR019593">
    <property type="entry name" value="Spore_coat_protein_Z/Y"/>
</dbReference>
<name>A0ABY9L153_9BACI</name>
<dbReference type="RefSeq" id="WP_348029389.1">
    <property type="nucleotide sequence ID" value="NZ_CP129113.1"/>
</dbReference>
<dbReference type="Proteomes" id="UP001180087">
    <property type="component" value="Chromosome"/>
</dbReference>
<gene>
    <name evidence="1" type="ORF">QR721_05160</name>
</gene>
<organism evidence="1 2">
    <name type="scientific">Aciduricibacillus chroicocephali</name>
    <dbReference type="NCBI Taxonomy" id="3054939"/>
    <lineage>
        <taxon>Bacteria</taxon>
        <taxon>Bacillati</taxon>
        <taxon>Bacillota</taxon>
        <taxon>Bacilli</taxon>
        <taxon>Bacillales</taxon>
        <taxon>Bacillaceae</taxon>
        <taxon>Aciduricibacillus</taxon>
    </lineage>
</organism>
<dbReference type="Pfam" id="PF10612">
    <property type="entry name" value="Spore-coat_CotZ"/>
    <property type="match status" value="1"/>
</dbReference>
<sequence>MTNKEYCHEQCVCRTVRKIIEAQDKVTKRNKHCSTGCEKSIRDLLKTSRPSRNEATTIPFVLYCKGTCKPFIVETIEHASMKCFDQKWYRCVKSPFLKAKKIILGSKCCAVVEILLPCNANGMSLHNKGNELSEFLCEKSPFKTIRFRETGICMTVDLEDFTAIRCLAATKPLPPESTSFHDMSSV</sequence>
<dbReference type="GO" id="GO:0016740">
    <property type="term" value="F:transferase activity"/>
    <property type="evidence" value="ECO:0007669"/>
    <property type="project" value="UniProtKB-KW"/>
</dbReference>
<evidence type="ECO:0000313" key="1">
    <source>
        <dbReference type="EMBL" id="WLV25597.1"/>
    </source>
</evidence>
<keyword evidence="1" id="KW-0808">Transferase</keyword>
<keyword evidence="1" id="KW-0167">Capsid protein</keyword>